<dbReference type="InterPro" id="IPR053009">
    <property type="entry name" value="Xanthocillin_Biosynth-Assoc"/>
</dbReference>
<dbReference type="PANTHER" id="PTHR23241">
    <property type="entry name" value="LATE EMBRYOGENESIS ABUNDANT PLANTS LEA-RELATED"/>
    <property type="match status" value="1"/>
</dbReference>
<dbReference type="HOGENOM" id="CLU_094297_2_0_1"/>
<keyword evidence="3 5" id="KW-1133">Transmembrane helix</keyword>
<reference evidence="7 8" key="1">
    <citation type="journal article" date="2011" name="Proc. Natl. Acad. Sci. U.S.A.">
        <title>Evolutionary erosion of yeast sex chromosomes by mating-type switching accidents.</title>
        <authorList>
            <person name="Gordon J.L."/>
            <person name="Armisen D."/>
            <person name="Proux-Wera E."/>
            <person name="Oheigeartaigh S.S."/>
            <person name="Byrne K.P."/>
            <person name="Wolfe K.H."/>
        </authorList>
    </citation>
    <scope>NUCLEOTIDE SEQUENCE [LARGE SCALE GENOMIC DNA]</scope>
    <source>
        <strain evidence="8">ATCC 22294 / BCRC 22015 / CBS 2517 / CECT 1963 / NBRC 1671 / NRRL Y-8276</strain>
    </source>
</reference>
<dbReference type="InParanoid" id="H2AUL5"/>
<evidence type="ECO:0000256" key="2">
    <source>
        <dbReference type="ARBA" id="ARBA00022692"/>
    </source>
</evidence>
<feature type="domain" description="TMEM205-like" evidence="6">
    <location>
        <begin position="14"/>
        <end position="107"/>
    </location>
</feature>
<dbReference type="eggNOG" id="ENOG502S0PF">
    <property type="taxonomic scope" value="Eukaryota"/>
</dbReference>
<organism evidence="7 8">
    <name type="scientific">Kazachstania africana (strain ATCC 22294 / BCRC 22015 / CBS 2517 / CECT 1963 / NBRC 1671 / NRRL Y-8276)</name>
    <name type="common">Yeast</name>
    <name type="synonym">Kluyveromyces africanus</name>
    <dbReference type="NCBI Taxonomy" id="1071382"/>
    <lineage>
        <taxon>Eukaryota</taxon>
        <taxon>Fungi</taxon>
        <taxon>Dikarya</taxon>
        <taxon>Ascomycota</taxon>
        <taxon>Saccharomycotina</taxon>
        <taxon>Saccharomycetes</taxon>
        <taxon>Saccharomycetales</taxon>
        <taxon>Saccharomycetaceae</taxon>
        <taxon>Kazachstania</taxon>
    </lineage>
</organism>
<protein>
    <recommendedName>
        <fullName evidence="6">TMEM205-like domain-containing protein</fullName>
    </recommendedName>
</protein>
<feature type="transmembrane region" description="Helical" evidence="5">
    <location>
        <begin position="72"/>
        <end position="96"/>
    </location>
</feature>
<gene>
    <name evidence="7" type="primary">KAFR0D04170</name>
    <name evidence="7" type="ORF">KAFR_0D04170</name>
</gene>
<dbReference type="GO" id="GO:0016020">
    <property type="term" value="C:membrane"/>
    <property type="evidence" value="ECO:0007669"/>
    <property type="project" value="UniProtKB-SubCell"/>
</dbReference>
<proteinExistence type="predicted"/>
<keyword evidence="4 5" id="KW-0472">Membrane</keyword>
<evidence type="ECO:0000259" key="6">
    <source>
        <dbReference type="Pfam" id="PF13664"/>
    </source>
</evidence>
<dbReference type="KEGG" id="kaf:KAFR_0D04170"/>
<keyword evidence="8" id="KW-1185">Reference proteome</keyword>
<dbReference type="Proteomes" id="UP000005220">
    <property type="component" value="Chromosome 4"/>
</dbReference>
<keyword evidence="2 5" id="KW-0812">Transmembrane</keyword>
<feature type="transmembrane region" description="Helical" evidence="5">
    <location>
        <begin position="136"/>
        <end position="157"/>
    </location>
</feature>
<dbReference type="OrthoDB" id="1641132at2759"/>
<dbReference type="Pfam" id="PF13664">
    <property type="entry name" value="DUF4149"/>
    <property type="match status" value="1"/>
</dbReference>
<accession>H2AUL5</accession>
<dbReference type="PANTHER" id="PTHR23241:SF102">
    <property type="entry name" value="LD23009P"/>
    <property type="match status" value="1"/>
</dbReference>
<evidence type="ECO:0000313" key="7">
    <source>
        <dbReference type="EMBL" id="CCF58065.1"/>
    </source>
</evidence>
<evidence type="ECO:0000256" key="5">
    <source>
        <dbReference type="SAM" id="Phobius"/>
    </source>
</evidence>
<comment type="subcellular location">
    <subcellularLocation>
        <location evidence="1">Membrane</location>
    </subcellularLocation>
</comment>
<evidence type="ECO:0000256" key="1">
    <source>
        <dbReference type="ARBA" id="ARBA00004370"/>
    </source>
</evidence>
<dbReference type="AlphaFoldDB" id="H2AUL5"/>
<feature type="transmembrane region" description="Helical" evidence="5">
    <location>
        <begin position="12"/>
        <end position="35"/>
    </location>
</feature>
<dbReference type="InterPro" id="IPR025423">
    <property type="entry name" value="TMEM205-like"/>
</dbReference>
<evidence type="ECO:0000313" key="8">
    <source>
        <dbReference type="Proteomes" id="UP000005220"/>
    </source>
</evidence>
<dbReference type="RefSeq" id="XP_003957200.1">
    <property type="nucleotide sequence ID" value="XM_003957151.1"/>
</dbReference>
<name>H2AUL5_KAZAF</name>
<evidence type="ECO:0000256" key="3">
    <source>
        <dbReference type="ARBA" id="ARBA00022989"/>
    </source>
</evidence>
<sequence length="158" mass="17886">MALPVLFKPATHLLLFSTSFGMSTFYSFVASIIAFKTLELEQFSKLQNQVFPVYFKIQTFTPVLLGLTSPVAMTNTALCTLSLASFTGLVNWLFILPRAKQIKVQRKQLDKNDSQYVVKDEQLKKRFAKIHGFSSLFNMTHIGTMLFYGVCLSSQLII</sequence>
<dbReference type="GeneID" id="13882389"/>
<dbReference type="FunCoup" id="H2AUL5">
    <property type="interactions" value="89"/>
</dbReference>
<evidence type="ECO:0000256" key="4">
    <source>
        <dbReference type="ARBA" id="ARBA00023136"/>
    </source>
</evidence>
<dbReference type="EMBL" id="HE650824">
    <property type="protein sequence ID" value="CCF58065.1"/>
    <property type="molecule type" value="Genomic_DNA"/>
</dbReference>